<dbReference type="InterPro" id="IPR045096">
    <property type="entry name" value="EDR2-like"/>
</dbReference>
<keyword evidence="2" id="KW-1185">Reference proteome</keyword>
<organism evidence="1 2">
    <name type="scientific">Anisodus tanguticus</name>
    <dbReference type="NCBI Taxonomy" id="243964"/>
    <lineage>
        <taxon>Eukaryota</taxon>
        <taxon>Viridiplantae</taxon>
        <taxon>Streptophyta</taxon>
        <taxon>Embryophyta</taxon>
        <taxon>Tracheophyta</taxon>
        <taxon>Spermatophyta</taxon>
        <taxon>Magnoliopsida</taxon>
        <taxon>eudicotyledons</taxon>
        <taxon>Gunneridae</taxon>
        <taxon>Pentapetalae</taxon>
        <taxon>asterids</taxon>
        <taxon>lamiids</taxon>
        <taxon>Solanales</taxon>
        <taxon>Solanaceae</taxon>
        <taxon>Solanoideae</taxon>
        <taxon>Hyoscyameae</taxon>
        <taxon>Anisodus</taxon>
    </lineage>
</organism>
<evidence type="ECO:0000313" key="2">
    <source>
        <dbReference type="Proteomes" id="UP001291623"/>
    </source>
</evidence>
<dbReference type="PANTHER" id="PTHR12136">
    <property type="entry name" value="ENHANCED DISEASE RESISTANCE-RELATED"/>
    <property type="match status" value="1"/>
</dbReference>
<dbReference type="PANTHER" id="PTHR12136:SF106">
    <property type="entry name" value="PROTEIN ENHANCED DISEASE RESISTANCE 2-LIKE ISOFORM X1"/>
    <property type="match status" value="1"/>
</dbReference>
<reference evidence="1" key="1">
    <citation type="submission" date="2023-12" db="EMBL/GenBank/DDBJ databases">
        <title>Genome assembly of Anisodus tanguticus.</title>
        <authorList>
            <person name="Wang Y.-J."/>
        </authorList>
    </citation>
    <scope>NUCLEOTIDE SEQUENCE</scope>
    <source>
        <strain evidence="1">KB-2021</strain>
        <tissue evidence="1">Leaf</tissue>
    </source>
</reference>
<proteinExistence type="predicted"/>
<sequence>MDTCPAGSSKMDTCPAGSSINDMNKRTAVDCPRRDSQSLRYFDLVYQLNCSNKSHHLNSIDWTFCSPSVADATTSDVVAPLSWTIFGCQNGLRLFKEARDRESHRKWDDHPANTHVTWSFKIGLEKMSITRMFIGEYLQKDVYRWGFCHYKGSVIEHLDGHTDIVHKLLCPDWLPWTMKKKRSSFVALLKEGGRRNICYSIPFCVSSEVSMPEGLCSCVP</sequence>
<comment type="caution">
    <text evidence="1">The sequence shown here is derived from an EMBL/GenBank/DDBJ whole genome shotgun (WGS) entry which is preliminary data.</text>
</comment>
<name>A0AAE1VIS7_9SOLA</name>
<gene>
    <name evidence="1" type="ORF">RND71_010042</name>
</gene>
<accession>A0AAE1VIS7</accession>
<evidence type="ECO:0000313" key="1">
    <source>
        <dbReference type="EMBL" id="KAK4370567.1"/>
    </source>
</evidence>
<protein>
    <submittedName>
        <fullName evidence="1">Uncharacterized protein</fullName>
    </submittedName>
</protein>
<dbReference type="AlphaFoldDB" id="A0AAE1VIS7"/>
<dbReference type="EMBL" id="JAVYJV010000005">
    <property type="protein sequence ID" value="KAK4370567.1"/>
    <property type="molecule type" value="Genomic_DNA"/>
</dbReference>
<dbReference type="Proteomes" id="UP001291623">
    <property type="component" value="Unassembled WGS sequence"/>
</dbReference>